<dbReference type="EMBL" id="MU277215">
    <property type="protein sequence ID" value="KAI0061016.1"/>
    <property type="molecule type" value="Genomic_DNA"/>
</dbReference>
<keyword evidence="2" id="KW-1185">Reference proteome</keyword>
<accession>A0ACB8SYP1</accession>
<dbReference type="Proteomes" id="UP000814140">
    <property type="component" value="Unassembled WGS sequence"/>
</dbReference>
<sequence>MSARLIQFSPSDRDAFKAYIRRYAGPQPRLPETWQCECGHGVAAVGLRYRQDDENVARYYVCKKLPANSNHISFLTPPLDHEARQQIRAYRQALIDTRPTRMVSSPVQGRTSRRRNPVIPTVPMPMTSPPRLATQGRPSISVSEQPLQRELFPGGQSHVRPLPLPAGPSSILVVSYLEVDENPLEFTLKWPVGTAFPLPDLWHHLELVEVKLMDIVHVYENTNHAWTPYTVKDITFSPSRRASVFVWCRASLSVHPTHDAARYFQDAAPDPTSSQGPGHGTKRGRDEAEIEAGSSRRTRHRADVHSEPEDPSIGCWRF</sequence>
<evidence type="ECO:0000313" key="2">
    <source>
        <dbReference type="Proteomes" id="UP000814140"/>
    </source>
</evidence>
<proteinExistence type="predicted"/>
<organism evidence="1 2">
    <name type="scientific">Artomyces pyxidatus</name>
    <dbReference type="NCBI Taxonomy" id="48021"/>
    <lineage>
        <taxon>Eukaryota</taxon>
        <taxon>Fungi</taxon>
        <taxon>Dikarya</taxon>
        <taxon>Basidiomycota</taxon>
        <taxon>Agaricomycotina</taxon>
        <taxon>Agaricomycetes</taxon>
        <taxon>Russulales</taxon>
        <taxon>Auriscalpiaceae</taxon>
        <taxon>Artomyces</taxon>
    </lineage>
</organism>
<reference evidence="1" key="2">
    <citation type="journal article" date="2022" name="New Phytol.">
        <title>Evolutionary transition to the ectomycorrhizal habit in the genomes of a hyperdiverse lineage of mushroom-forming fungi.</title>
        <authorList>
            <person name="Looney B."/>
            <person name="Miyauchi S."/>
            <person name="Morin E."/>
            <person name="Drula E."/>
            <person name="Courty P.E."/>
            <person name="Kohler A."/>
            <person name="Kuo A."/>
            <person name="LaButti K."/>
            <person name="Pangilinan J."/>
            <person name="Lipzen A."/>
            <person name="Riley R."/>
            <person name="Andreopoulos W."/>
            <person name="He G."/>
            <person name="Johnson J."/>
            <person name="Nolan M."/>
            <person name="Tritt A."/>
            <person name="Barry K.W."/>
            <person name="Grigoriev I.V."/>
            <person name="Nagy L.G."/>
            <person name="Hibbett D."/>
            <person name="Henrissat B."/>
            <person name="Matheny P.B."/>
            <person name="Labbe J."/>
            <person name="Martin F.M."/>
        </authorList>
    </citation>
    <scope>NUCLEOTIDE SEQUENCE</scope>
    <source>
        <strain evidence="1">HHB10654</strain>
    </source>
</reference>
<gene>
    <name evidence="1" type="ORF">BV25DRAFT_824834</name>
</gene>
<protein>
    <submittedName>
        <fullName evidence="1">Uncharacterized protein</fullName>
    </submittedName>
</protein>
<name>A0ACB8SYP1_9AGAM</name>
<evidence type="ECO:0000313" key="1">
    <source>
        <dbReference type="EMBL" id="KAI0061016.1"/>
    </source>
</evidence>
<reference evidence="1" key="1">
    <citation type="submission" date="2021-03" db="EMBL/GenBank/DDBJ databases">
        <authorList>
            <consortium name="DOE Joint Genome Institute"/>
            <person name="Ahrendt S."/>
            <person name="Looney B.P."/>
            <person name="Miyauchi S."/>
            <person name="Morin E."/>
            <person name="Drula E."/>
            <person name="Courty P.E."/>
            <person name="Chicoki N."/>
            <person name="Fauchery L."/>
            <person name="Kohler A."/>
            <person name="Kuo A."/>
            <person name="Labutti K."/>
            <person name="Pangilinan J."/>
            <person name="Lipzen A."/>
            <person name="Riley R."/>
            <person name="Andreopoulos W."/>
            <person name="He G."/>
            <person name="Johnson J."/>
            <person name="Barry K.W."/>
            <person name="Grigoriev I.V."/>
            <person name="Nagy L."/>
            <person name="Hibbett D."/>
            <person name="Henrissat B."/>
            <person name="Matheny P.B."/>
            <person name="Labbe J."/>
            <person name="Martin F."/>
        </authorList>
    </citation>
    <scope>NUCLEOTIDE SEQUENCE</scope>
    <source>
        <strain evidence="1">HHB10654</strain>
    </source>
</reference>
<comment type="caution">
    <text evidence="1">The sequence shown here is derived from an EMBL/GenBank/DDBJ whole genome shotgun (WGS) entry which is preliminary data.</text>
</comment>